<dbReference type="EMBL" id="SUNJ01008073">
    <property type="protein sequence ID" value="TPP61524.1"/>
    <property type="molecule type" value="Genomic_DNA"/>
</dbReference>
<evidence type="ECO:0000313" key="1">
    <source>
        <dbReference type="EMBL" id="TPP61524.1"/>
    </source>
</evidence>
<name>A0A504YJQ9_FASGI</name>
<dbReference type="AlphaFoldDB" id="A0A504YJQ9"/>
<reference evidence="1 2" key="1">
    <citation type="submission" date="2019-04" db="EMBL/GenBank/DDBJ databases">
        <title>Annotation for the trematode Fasciola gigantica.</title>
        <authorList>
            <person name="Choi Y.-J."/>
        </authorList>
    </citation>
    <scope>NUCLEOTIDE SEQUENCE [LARGE SCALE GENOMIC DNA]</scope>
    <source>
        <strain evidence="1">Uganda_cow_1</strain>
    </source>
</reference>
<evidence type="ECO:0000313" key="2">
    <source>
        <dbReference type="Proteomes" id="UP000316759"/>
    </source>
</evidence>
<dbReference type="Proteomes" id="UP000316759">
    <property type="component" value="Unassembled WGS sequence"/>
</dbReference>
<sequence length="152" mass="17090">MVLEILLDSNCRIVPSNTINVQPMTVHFNPLKPATKAQPAREQKTLNDRVPDVAVEVEIATEGDVSGTILTAEEGKQCSGNRRVVTRYLVKFSCCVLIAFPVSLHYFHMSMKHNRTPLNICLGSNVRLRTYHPLPRTLKTNVYDDTIPSCRI</sequence>
<organism evidence="1 2">
    <name type="scientific">Fasciola gigantica</name>
    <name type="common">Giant liver fluke</name>
    <dbReference type="NCBI Taxonomy" id="46835"/>
    <lineage>
        <taxon>Eukaryota</taxon>
        <taxon>Metazoa</taxon>
        <taxon>Spiralia</taxon>
        <taxon>Lophotrochozoa</taxon>
        <taxon>Platyhelminthes</taxon>
        <taxon>Trematoda</taxon>
        <taxon>Digenea</taxon>
        <taxon>Plagiorchiida</taxon>
        <taxon>Echinostomata</taxon>
        <taxon>Echinostomatoidea</taxon>
        <taxon>Fasciolidae</taxon>
        <taxon>Fasciola</taxon>
    </lineage>
</organism>
<proteinExistence type="predicted"/>
<keyword evidence="2" id="KW-1185">Reference proteome</keyword>
<accession>A0A504YJQ9</accession>
<gene>
    <name evidence="1" type="ORF">FGIG_02511</name>
</gene>
<protein>
    <submittedName>
        <fullName evidence="1">Uncharacterized protein</fullName>
    </submittedName>
</protein>
<comment type="caution">
    <text evidence="1">The sequence shown here is derived from an EMBL/GenBank/DDBJ whole genome shotgun (WGS) entry which is preliminary data.</text>
</comment>